<evidence type="ECO:0000313" key="14">
    <source>
        <dbReference type="EMBL" id="KEH31535.1"/>
    </source>
</evidence>
<sequence length="313" mass="34043">MGAPKQKWTAEEEAALKAGVVKHGAGKWRTILMDPEFSSILRTRSNVDLKDKWRNINVTAIWGSRQKAKLALKNSPPAPKTDNNQLALGKVVQREDFLDIKPLTISGGTFQSPKPLTICSGTLQSPNSKEQVSRFKNFQLGDNNVLEAIVNMKEPKGSDKAAIASYIEEKYQCPPNLRKLLSAKLQQMVTSGKIVQEKHKYKIMPSSAVSEKRGSSSLMLVEARSKDSPEVEKMCDVNILSKSQIEAELSKVRGMSAQEAAAAAAKAVAEAEVAIAQAEAAAREAEIAEAEAEAAQVFAKAAMKALKCKMLHI</sequence>
<feature type="domain" description="H15" evidence="13">
    <location>
        <begin position="133"/>
        <end position="205"/>
    </location>
</feature>
<feature type="coiled-coil region" evidence="10">
    <location>
        <begin position="261"/>
        <end position="300"/>
    </location>
</feature>
<feature type="domain" description="Myb-like" evidence="11">
    <location>
        <begin position="5"/>
        <end position="57"/>
    </location>
</feature>
<evidence type="ECO:0000259" key="11">
    <source>
        <dbReference type="PROSITE" id="PS50090"/>
    </source>
</evidence>
<name>A0A072V093_MEDTR</name>
<evidence type="ECO:0000256" key="2">
    <source>
        <dbReference type="ARBA" id="ARBA00004604"/>
    </source>
</evidence>
<dbReference type="PANTHER" id="PTHR46267">
    <property type="entry name" value="SINGLE MYB HISTONE 4"/>
    <property type="match status" value="1"/>
</dbReference>
<dbReference type="PROSITE" id="PS50090">
    <property type="entry name" value="MYB_LIKE"/>
    <property type="match status" value="1"/>
</dbReference>
<evidence type="ECO:0000313" key="16">
    <source>
        <dbReference type="Proteomes" id="UP000002051"/>
    </source>
</evidence>
<dbReference type="FunFam" id="1.10.10.60:FF:000168">
    <property type="entry name" value="Telomere repeat-binding factor 1"/>
    <property type="match status" value="1"/>
</dbReference>
<organism evidence="14 16">
    <name type="scientific">Medicago truncatula</name>
    <name type="common">Barrel medic</name>
    <name type="synonym">Medicago tribuloides</name>
    <dbReference type="NCBI Taxonomy" id="3880"/>
    <lineage>
        <taxon>Eukaryota</taxon>
        <taxon>Viridiplantae</taxon>
        <taxon>Streptophyta</taxon>
        <taxon>Embryophyta</taxon>
        <taxon>Tracheophyta</taxon>
        <taxon>Spermatophyta</taxon>
        <taxon>Magnoliopsida</taxon>
        <taxon>eudicotyledons</taxon>
        <taxon>Gunneridae</taxon>
        <taxon>Pentapetalae</taxon>
        <taxon>rosids</taxon>
        <taxon>fabids</taxon>
        <taxon>Fabales</taxon>
        <taxon>Fabaceae</taxon>
        <taxon>Papilionoideae</taxon>
        <taxon>50 kb inversion clade</taxon>
        <taxon>NPAAA clade</taxon>
        <taxon>Hologalegina</taxon>
        <taxon>IRL clade</taxon>
        <taxon>Trifolieae</taxon>
        <taxon>Medicago</taxon>
    </lineage>
</organism>
<dbReference type="Pfam" id="PF00538">
    <property type="entry name" value="Linker_histone"/>
    <property type="match status" value="1"/>
</dbReference>
<dbReference type="CDD" id="cd11660">
    <property type="entry name" value="SANT_TRF"/>
    <property type="match status" value="1"/>
</dbReference>
<dbReference type="InterPro" id="IPR036390">
    <property type="entry name" value="WH_DNA-bd_sf"/>
</dbReference>
<dbReference type="EMBL" id="CM001220">
    <property type="protein sequence ID" value="KEH31535.1"/>
    <property type="molecule type" value="Genomic_DNA"/>
</dbReference>
<comment type="subcellular location">
    <subcellularLocation>
        <location evidence="1">Chromosome</location>
    </subcellularLocation>
    <subcellularLocation>
        <location evidence="2">Nucleus</location>
        <location evidence="2">Nucleolus</location>
    </subcellularLocation>
</comment>
<dbReference type="InterPro" id="IPR017930">
    <property type="entry name" value="Myb_dom"/>
</dbReference>
<feature type="domain" description="HTH myb-type" evidence="12">
    <location>
        <begin position="1"/>
        <end position="61"/>
    </location>
</feature>
<dbReference type="EnsemblPlants" id="KEH31535">
    <property type="protein sequence ID" value="KEH31535"/>
    <property type="gene ID" value="MTR_4g097130"/>
</dbReference>
<dbReference type="PROSITE" id="PS51294">
    <property type="entry name" value="HTH_MYB"/>
    <property type="match status" value="1"/>
</dbReference>
<evidence type="ECO:0000256" key="9">
    <source>
        <dbReference type="ARBA" id="ARBA00032813"/>
    </source>
</evidence>
<evidence type="ECO:0000256" key="4">
    <source>
        <dbReference type="ARBA" id="ARBA00023015"/>
    </source>
</evidence>
<dbReference type="SUPFAM" id="SSF46689">
    <property type="entry name" value="Homeodomain-like"/>
    <property type="match status" value="1"/>
</dbReference>
<dbReference type="Gene3D" id="1.10.10.10">
    <property type="entry name" value="Winged helix-like DNA-binding domain superfamily/Winged helix DNA-binding domain"/>
    <property type="match status" value="1"/>
</dbReference>
<accession>A0A072V093</accession>
<dbReference type="PROSITE" id="PS51504">
    <property type="entry name" value="H15"/>
    <property type="match status" value="1"/>
</dbReference>
<keyword evidence="8" id="KW-0539">Nucleus</keyword>
<evidence type="ECO:0000256" key="5">
    <source>
        <dbReference type="ARBA" id="ARBA00023054"/>
    </source>
</evidence>
<evidence type="ECO:0000259" key="13">
    <source>
        <dbReference type="PROSITE" id="PS51504"/>
    </source>
</evidence>
<evidence type="ECO:0000256" key="3">
    <source>
        <dbReference type="ARBA" id="ARBA00022454"/>
    </source>
</evidence>
<dbReference type="InterPro" id="IPR001005">
    <property type="entry name" value="SANT/Myb"/>
</dbReference>
<evidence type="ECO:0000259" key="12">
    <source>
        <dbReference type="PROSITE" id="PS51294"/>
    </source>
</evidence>
<dbReference type="InterPro" id="IPR005818">
    <property type="entry name" value="Histone_H1/H5_H15"/>
</dbReference>
<reference evidence="14 16" key="1">
    <citation type="journal article" date="2011" name="Nature">
        <title>The Medicago genome provides insight into the evolution of rhizobial symbioses.</title>
        <authorList>
            <person name="Young N.D."/>
            <person name="Debelle F."/>
            <person name="Oldroyd G.E."/>
            <person name="Geurts R."/>
            <person name="Cannon S.B."/>
            <person name="Udvardi M.K."/>
            <person name="Benedito V.A."/>
            <person name="Mayer K.F."/>
            <person name="Gouzy J."/>
            <person name="Schoof H."/>
            <person name="Van de Peer Y."/>
            <person name="Proost S."/>
            <person name="Cook D.R."/>
            <person name="Meyers B.C."/>
            <person name="Spannagl M."/>
            <person name="Cheung F."/>
            <person name="De Mita S."/>
            <person name="Krishnakumar V."/>
            <person name="Gundlach H."/>
            <person name="Zhou S."/>
            <person name="Mudge J."/>
            <person name="Bharti A.K."/>
            <person name="Murray J.D."/>
            <person name="Naoumkina M.A."/>
            <person name="Rosen B."/>
            <person name="Silverstein K.A."/>
            <person name="Tang H."/>
            <person name="Rombauts S."/>
            <person name="Zhao P.X."/>
            <person name="Zhou P."/>
            <person name="Barbe V."/>
            <person name="Bardou P."/>
            <person name="Bechner M."/>
            <person name="Bellec A."/>
            <person name="Berger A."/>
            <person name="Berges H."/>
            <person name="Bidwell S."/>
            <person name="Bisseling T."/>
            <person name="Choisne N."/>
            <person name="Couloux A."/>
            <person name="Denny R."/>
            <person name="Deshpande S."/>
            <person name="Dai X."/>
            <person name="Doyle J.J."/>
            <person name="Dudez A.M."/>
            <person name="Farmer A.D."/>
            <person name="Fouteau S."/>
            <person name="Franken C."/>
            <person name="Gibelin C."/>
            <person name="Gish J."/>
            <person name="Goldstein S."/>
            <person name="Gonzalez A.J."/>
            <person name="Green P.J."/>
            <person name="Hallab A."/>
            <person name="Hartog M."/>
            <person name="Hua A."/>
            <person name="Humphray S.J."/>
            <person name="Jeong D.H."/>
            <person name="Jing Y."/>
            <person name="Jocker A."/>
            <person name="Kenton S.M."/>
            <person name="Kim D.J."/>
            <person name="Klee K."/>
            <person name="Lai H."/>
            <person name="Lang C."/>
            <person name="Lin S."/>
            <person name="Macmil S.L."/>
            <person name="Magdelenat G."/>
            <person name="Matthews L."/>
            <person name="McCorrison J."/>
            <person name="Monaghan E.L."/>
            <person name="Mun J.H."/>
            <person name="Najar F.Z."/>
            <person name="Nicholson C."/>
            <person name="Noirot C."/>
            <person name="O'Bleness M."/>
            <person name="Paule C.R."/>
            <person name="Poulain J."/>
            <person name="Prion F."/>
            <person name="Qin B."/>
            <person name="Qu C."/>
            <person name="Retzel E.F."/>
            <person name="Riddle C."/>
            <person name="Sallet E."/>
            <person name="Samain S."/>
            <person name="Samson N."/>
            <person name="Sanders I."/>
            <person name="Saurat O."/>
            <person name="Scarpelli C."/>
            <person name="Schiex T."/>
            <person name="Segurens B."/>
            <person name="Severin A.J."/>
            <person name="Sherrier D.J."/>
            <person name="Shi R."/>
            <person name="Sims S."/>
            <person name="Singer S.R."/>
            <person name="Sinharoy S."/>
            <person name="Sterck L."/>
            <person name="Viollet A."/>
            <person name="Wang B.B."/>
            <person name="Wang K."/>
            <person name="Wang M."/>
            <person name="Wang X."/>
            <person name="Warfsmann J."/>
            <person name="Weissenbach J."/>
            <person name="White D.D."/>
            <person name="White J.D."/>
            <person name="Wiley G.B."/>
            <person name="Wincker P."/>
            <person name="Xing Y."/>
            <person name="Yang L."/>
            <person name="Yao Z."/>
            <person name="Ying F."/>
            <person name="Zhai J."/>
            <person name="Zhou L."/>
            <person name="Zuber A."/>
            <person name="Denarie J."/>
            <person name="Dixon R.A."/>
            <person name="May G.D."/>
            <person name="Schwartz D.C."/>
            <person name="Rogers J."/>
            <person name="Quetier F."/>
            <person name="Town C.D."/>
            <person name="Roe B.A."/>
        </authorList>
    </citation>
    <scope>NUCLEOTIDE SEQUENCE [LARGE SCALE GENOMIC DNA]</scope>
    <source>
        <strain evidence="14">A17</strain>
        <strain evidence="15 16">cv. Jemalong A17</strain>
    </source>
</reference>
<evidence type="ECO:0000256" key="10">
    <source>
        <dbReference type="SAM" id="Coils"/>
    </source>
</evidence>
<keyword evidence="3" id="KW-0158">Chromosome</keyword>
<dbReference type="GO" id="GO:0000786">
    <property type="term" value="C:nucleosome"/>
    <property type="evidence" value="ECO:0007669"/>
    <property type="project" value="InterPro"/>
</dbReference>
<gene>
    <name evidence="15" type="primary">11416450</name>
    <name evidence="14" type="ordered locus">MTR_4g097130</name>
</gene>
<dbReference type="InterPro" id="IPR009057">
    <property type="entry name" value="Homeodomain-like_sf"/>
</dbReference>
<proteinExistence type="predicted"/>
<dbReference type="InterPro" id="IPR044597">
    <property type="entry name" value="SMH1-6"/>
</dbReference>
<keyword evidence="4" id="KW-0805">Transcription regulation</keyword>
<dbReference type="AlphaFoldDB" id="A0A072V093"/>
<reference evidence="14 16" key="2">
    <citation type="journal article" date="2014" name="BMC Genomics">
        <title>An improved genome release (version Mt4.0) for the model legume Medicago truncatula.</title>
        <authorList>
            <person name="Tang H."/>
            <person name="Krishnakumar V."/>
            <person name="Bidwell S."/>
            <person name="Rosen B."/>
            <person name="Chan A."/>
            <person name="Zhou S."/>
            <person name="Gentzbittel L."/>
            <person name="Childs K.L."/>
            <person name="Yandell M."/>
            <person name="Gundlach H."/>
            <person name="Mayer K.F."/>
            <person name="Schwartz D.C."/>
            <person name="Town C.D."/>
        </authorList>
    </citation>
    <scope>GENOME REANNOTATION</scope>
    <source>
        <strain evidence="14">A17</strain>
        <strain evidence="15 16">cv. Jemalong A17</strain>
    </source>
</reference>
<dbReference type="STRING" id="3880.A0A072V093"/>
<evidence type="ECO:0000313" key="15">
    <source>
        <dbReference type="EnsemblPlants" id="KEH31535"/>
    </source>
</evidence>
<evidence type="ECO:0000256" key="7">
    <source>
        <dbReference type="ARBA" id="ARBA00023163"/>
    </source>
</evidence>
<dbReference type="Proteomes" id="UP000002051">
    <property type="component" value="Chromosome 4"/>
</dbReference>
<dbReference type="PANTHER" id="PTHR46267:SF5">
    <property type="entry name" value="MYB-LIKE DNA-BINDING DOMAIN PROTEIN"/>
    <property type="match status" value="1"/>
</dbReference>
<dbReference type="OrthoDB" id="608866at2759"/>
<evidence type="ECO:0000256" key="1">
    <source>
        <dbReference type="ARBA" id="ARBA00004286"/>
    </source>
</evidence>
<dbReference type="GO" id="GO:0003691">
    <property type="term" value="F:double-stranded telomeric DNA binding"/>
    <property type="evidence" value="ECO:0007669"/>
    <property type="project" value="InterPro"/>
</dbReference>
<keyword evidence="7" id="KW-0804">Transcription</keyword>
<keyword evidence="6" id="KW-0238">DNA-binding</keyword>
<keyword evidence="5 10" id="KW-0175">Coiled coil</keyword>
<evidence type="ECO:0000256" key="6">
    <source>
        <dbReference type="ARBA" id="ARBA00023125"/>
    </source>
</evidence>
<dbReference type="Gene3D" id="1.10.10.60">
    <property type="entry name" value="Homeodomain-like"/>
    <property type="match status" value="1"/>
</dbReference>
<keyword evidence="16" id="KW-1185">Reference proteome</keyword>
<dbReference type="Pfam" id="PF00249">
    <property type="entry name" value="Myb_DNA-binding"/>
    <property type="match status" value="1"/>
</dbReference>
<reference evidence="15" key="3">
    <citation type="submission" date="2015-04" db="UniProtKB">
        <authorList>
            <consortium name="EnsemblPlants"/>
        </authorList>
    </citation>
    <scope>IDENTIFICATION</scope>
    <source>
        <strain evidence="15">cv. Jemalong A17</strain>
    </source>
</reference>
<dbReference type="SMART" id="SM00717">
    <property type="entry name" value="SANT"/>
    <property type="match status" value="1"/>
</dbReference>
<dbReference type="GO" id="GO:0006334">
    <property type="term" value="P:nucleosome assembly"/>
    <property type="evidence" value="ECO:0007669"/>
    <property type="project" value="InterPro"/>
</dbReference>
<evidence type="ECO:0000256" key="8">
    <source>
        <dbReference type="ARBA" id="ARBA00023242"/>
    </source>
</evidence>
<dbReference type="InterPro" id="IPR036388">
    <property type="entry name" value="WH-like_DNA-bd_sf"/>
</dbReference>
<dbReference type="GO" id="GO:0005730">
    <property type="term" value="C:nucleolus"/>
    <property type="evidence" value="ECO:0007669"/>
    <property type="project" value="UniProtKB-SubCell"/>
</dbReference>
<protein>
    <recommendedName>
        <fullName evidence="9">MYB transcription factor</fullName>
    </recommendedName>
</protein>
<dbReference type="SUPFAM" id="SSF46785">
    <property type="entry name" value="Winged helix' DNA-binding domain"/>
    <property type="match status" value="1"/>
</dbReference>
<dbReference type="SMART" id="SM00526">
    <property type="entry name" value="H15"/>
    <property type="match status" value="1"/>
</dbReference>